<evidence type="ECO:0000256" key="3">
    <source>
        <dbReference type="ARBA" id="ARBA00022723"/>
    </source>
</evidence>
<dbReference type="GO" id="GO:0046872">
    <property type="term" value="F:metal ion binding"/>
    <property type="evidence" value="ECO:0007669"/>
    <property type="project" value="UniProtKB-KW"/>
</dbReference>
<accession>A0A2J6PZT4</accession>
<reference evidence="12 13" key="1">
    <citation type="submission" date="2016-05" db="EMBL/GenBank/DDBJ databases">
        <title>A degradative enzymes factory behind the ericoid mycorrhizal symbiosis.</title>
        <authorList>
            <consortium name="DOE Joint Genome Institute"/>
            <person name="Martino E."/>
            <person name="Morin E."/>
            <person name="Grelet G."/>
            <person name="Kuo A."/>
            <person name="Kohler A."/>
            <person name="Daghino S."/>
            <person name="Barry K."/>
            <person name="Choi C."/>
            <person name="Cichocki N."/>
            <person name="Clum A."/>
            <person name="Copeland A."/>
            <person name="Hainaut M."/>
            <person name="Haridas S."/>
            <person name="Labutti K."/>
            <person name="Lindquist E."/>
            <person name="Lipzen A."/>
            <person name="Khouja H.-R."/>
            <person name="Murat C."/>
            <person name="Ohm R."/>
            <person name="Olson A."/>
            <person name="Spatafora J."/>
            <person name="Veneault-Fourrey C."/>
            <person name="Henrissat B."/>
            <person name="Grigoriev I."/>
            <person name="Martin F."/>
            <person name="Perotto S."/>
        </authorList>
    </citation>
    <scope>NUCLEOTIDE SEQUENCE [LARGE SCALE GENOMIC DNA]</scope>
    <source>
        <strain evidence="12 13">UAMH 7357</strain>
    </source>
</reference>
<dbReference type="Pfam" id="PF05193">
    <property type="entry name" value="Peptidase_M16_C"/>
    <property type="match status" value="1"/>
</dbReference>
<dbReference type="AlphaFoldDB" id="A0A2J6PZT4"/>
<dbReference type="GO" id="GO:0004222">
    <property type="term" value="F:metalloendopeptidase activity"/>
    <property type="evidence" value="ECO:0007669"/>
    <property type="project" value="TreeGrafter"/>
</dbReference>
<evidence type="ECO:0000256" key="2">
    <source>
        <dbReference type="ARBA" id="ARBA00022670"/>
    </source>
</evidence>
<evidence type="ECO:0000259" key="11">
    <source>
        <dbReference type="Pfam" id="PF22456"/>
    </source>
</evidence>
<evidence type="ECO:0000259" key="9">
    <source>
        <dbReference type="Pfam" id="PF05193"/>
    </source>
</evidence>
<feature type="domain" description="Coenzyme PQQ synthesis protein F-like C-terminal lobe" evidence="11">
    <location>
        <begin position="795"/>
        <end position="893"/>
    </location>
</feature>
<dbReference type="Gene3D" id="3.30.830.10">
    <property type="entry name" value="Metalloenzyme, LuxS/M16 peptidase-like"/>
    <property type="match status" value="4"/>
</dbReference>
<name>A0A2J6PZT4_9HELO</name>
<evidence type="ECO:0000256" key="7">
    <source>
        <dbReference type="SAM" id="MobiDB-lite"/>
    </source>
</evidence>
<evidence type="ECO:0000256" key="6">
    <source>
        <dbReference type="ARBA" id="ARBA00023049"/>
    </source>
</evidence>
<evidence type="ECO:0000259" key="8">
    <source>
        <dbReference type="Pfam" id="PF00675"/>
    </source>
</evidence>
<dbReference type="GO" id="GO:0005829">
    <property type="term" value="C:cytosol"/>
    <property type="evidence" value="ECO:0007669"/>
    <property type="project" value="TreeGrafter"/>
</dbReference>
<dbReference type="InterPro" id="IPR054734">
    <property type="entry name" value="PqqF-like_C_4"/>
</dbReference>
<feature type="region of interest" description="Disordered" evidence="7">
    <location>
        <begin position="1"/>
        <end position="20"/>
    </location>
</feature>
<keyword evidence="3" id="KW-0479">Metal-binding</keyword>
<keyword evidence="4 12" id="KW-0378">Hydrolase</keyword>
<feature type="domain" description="Peptidase M16 middle/third" evidence="10">
    <location>
        <begin position="400"/>
        <end position="689"/>
    </location>
</feature>
<dbReference type="STRING" id="1745343.A0A2J6PZT4"/>
<keyword evidence="13" id="KW-1185">Reference proteome</keyword>
<evidence type="ECO:0000259" key="10">
    <source>
        <dbReference type="Pfam" id="PF16187"/>
    </source>
</evidence>
<evidence type="ECO:0000256" key="4">
    <source>
        <dbReference type="ARBA" id="ARBA00022801"/>
    </source>
</evidence>
<dbReference type="FunFam" id="3.30.830.10:FF:000004">
    <property type="entry name" value="Putative insulin-degrading enzyme"/>
    <property type="match status" value="1"/>
</dbReference>
<evidence type="ECO:0000313" key="12">
    <source>
        <dbReference type="EMBL" id="PMD19542.1"/>
    </source>
</evidence>
<keyword evidence="6" id="KW-0482">Metalloprotease</keyword>
<dbReference type="Pfam" id="PF16187">
    <property type="entry name" value="Peptidase_M16_M"/>
    <property type="match status" value="1"/>
</dbReference>
<feature type="domain" description="Peptidase M16 N-terminal" evidence="8">
    <location>
        <begin position="53"/>
        <end position="187"/>
    </location>
</feature>
<dbReference type="EMBL" id="KZ613489">
    <property type="protein sequence ID" value="PMD19542.1"/>
    <property type="molecule type" value="Genomic_DNA"/>
</dbReference>
<organism evidence="12 13">
    <name type="scientific">Hyaloscypha hepaticicola</name>
    <dbReference type="NCBI Taxonomy" id="2082293"/>
    <lineage>
        <taxon>Eukaryota</taxon>
        <taxon>Fungi</taxon>
        <taxon>Dikarya</taxon>
        <taxon>Ascomycota</taxon>
        <taxon>Pezizomycotina</taxon>
        <taxon>Leotiomycetes</taxon>
        <taxon>Helotiales</taxon>
        <taxon>Hyaloscyphaceae</taxon>
        <taxon>Hyaloscypha</taxon>
    </lineage>
</organism>
<proteinExistence type="inferred from homology"/>
<dbReference type="InterPro" id="IPR011249">
    <property type="entry name" value="Metalloenz_LuxS/M16"/>
</dbReference>
<keyword evidence="5" id="KW-0862">Zinc</keyword>
<dbReference type="InterPro" id="IPR011765">
    <property type="entry name" value="Pept_M16_N"/>
</dbReference>
<sequence length="1028" mass="117727">MSTLSQPQTPAALDSPLREQRYRPVERLTDNLETPSLDDRHYRVVRLPNQLEVLLVHDAETDKASAAMDVNVGNFSDEEDMSGMYPVENAYSQYLSSHSGSSNAYTGATSTNYYFEVAAKKSEDAARDESSPLYGALDRFAQFFIDPLFLSSTLDRELRAVDSENKKNLQSDQWRLHQLEKSLSNPKHPYCHFSTGNLEILKTQPEARGIDVRQKFMDFHEKHYSANRMKLVILGREPLDVLEGWAADLFAGVRNKSLPQNRWEDEVPFGPDDLLTQCFAKPVMDSRQLDLSFPFIDEELLFESQPSRYIAHLIGHEGPGSIMSYIKSKGWANGLSAEGAYPVCPGTPGIFNCQIRLTEDGLKNYKEIVKVFFQYISLLKETPPQEWIFQEQKGLADVDFKFKQKTPASRFTSKISAVMQTPLPREWLLSGHSTLRKFDSVMIEKGLQCLSPDNFRMTVVSQKFPGTWKSKEKWYGTEYTYEKIPADFLAEIRQAANSTIKNRLMELHLPHENQFIPTKLEVEKKEVKEPALSPKLIRNDDLVRTWFKKDDQFWVPKANLFVNCRNTLPNATAENSLKARLYTDMVRDALEEYSYDAELAGLDYSVSAHSMGIEIAVSGYNDKLSVLLEKVLLTMRDLEIKEDRFEIIKERVLRGLKNWDFQQPYNQVGDFTRWLNSEKGYTNEQILAELHHLTATDIIQFYPHLLRQMHIETFVHGNLYKEDALKLSDLIESLLKPRPLPQTQWPIARQLIFPPGSNFVFQKTLKDPANVNHCIEYLLYVGDKSIRPVRAKTLLLDQMTHEPAFDQLRTKEQLGYVVFTGARPTSTTIGFRFIIQSEKAPQYLESRIDNFLCSWAETLEQMSDAEFEGHKRSLITKRLEKLKNLDQESGRLWSYIDSEYLDFELVHHDAANIKVLTKADMIEFYQHFIHPSSPARSKLAIHMTAQSSTPTDTSPVKKAVGKGLTVLGLNKDHKDEEDGEATSVEIEGNGTTPYTITDVREFKSMLQVSAGPQPVKHISEFEDLDAKL</sequence>
<dbReference type="GO" id="GO:0043171">
    <property type="term" value="P:peptide catabolic process"/>
    <property type="evidence" value="ECO:0007669"/>
    <property type="project" value="TreeGrafter"/>
</dbReference>
<dbReference type="FunFam" id="3.30.830.10:FF:000005">
    <property type="entry name" value="nardilysin isoform X1"/>
    <property type="match status" value="1"/>
</dbReference>
<dbReference type="Pfam" id="PF00675">
    <property type="entry name" value="Peptidase_M16"/>
    <property type="match status" value="1"/>
</dbReference>
<evidence type="ECO:0000256" key="5">
    <source>
        <dbReference type="ARBA" id="ARBA00022833"/>
    </source>
</evidence>
<dbReference type="SUPFAM" id="SSF63411">
    <property type="entry name" value="LuxS/MPP-like metallohydrolase"/>
    <property type="match status" value="4"/>
</dbReference>
<dbReference type="Pfam" id="PF22456">
    <property type="entry name" value="PqqF-like_C_4"/>
    <property type="match status" value="1"/>
</dbReference>
<dbReference type="PANTHER" id="PTHR43690">
    <property type="entry name" value="NARDILYSIN"/>
    <property type="match status" value="1"/>
</dbReference>
<comment type="similarity">
    <text evidence="1">Belongs to the peptidase M16 family.</text>
</comment>
<dbReference type="OrthoDB" id="952271at2759"/>
<dbReference type="PANTHER" id="PTHR43690:SF18">
    <property type="entry name" value="INSULIN-DEGRADING ENZYME-RELATED"/>
    <property type="match status" value="1"/>
</dbReference>
<dbReference type="GO" id="GO:0051603">
    <property type="term" value="P:proteolysis involved in protein catabolic process"/>
    <property type="evidence" value="ECO:0007669"/>
    <property type="project" value="TreeGrafter"/>
</dbReference>
<evidence type="ECO:0000256" key="1">
    <source>
        <dbReference type="ARBA" id="ARBA00007261"/>
    </source>
</evidence>
<dbReference type="Proteomes" id="UP000235672">
    <property type="component" value="Unassembled WGS sequence"/>
</dbReference>
<feature type="domain" description="Peptidase M16 C-terminal" evidence="9">
    <location>
        <begin position="213"/>
        <end position="393"/>
    </location>
</feature>
<keyword evidence="2" id="KW-0645">Protease</keyword>
<evidence type="ECO:0000313" key="13">
    <source>
        <dbReference type="Proteomes" id="UP000235672"/>
    </source>
</evidence>
<dbReference type="FunFam" id="3.30.830.10:FF:000003">
    <property type="entry name" value="Insulin-degrading enzyme"/>
    <property type="match status" value="1"/>
</dbReference>
<dbReference type="GO" id="GO:0005739">
    <property type="term" value="C:mitochondrion"/>
    <property type="evidence" value="ECO:0007669"/>
    <property type="project" value="TreeGrafter"/>
</dbReference>
<dbReference type="InterPro" id="IPR032632">
    <property type="entry name" value="Peptidase_M16_M"/>
</dbReference>
<dbReference type="InterPro" id="IPR050626">
    <property type="entry name" value="Peptidase_M16"/>
</dbReference>
<gene>
    <name evidence="12" type="ORF">NA56DRAFT_575315</name>
</gene>
<protein>
    <submittedName>
        <fullName evidence="12">LuxS/MPP-like metallohydrolase</fullName>
    </submittedName>
</protein>
<dbReference type="InterPro" id="IPR007863">
    <property type="entry name" value="Peptidase_M16_C"/>
</dbReference>